<dbReference type="GO" id="GO:0000978">
    <property type="term" value="F:RNA polymerase II cis-regulatory region sequence-specific DNA binding"/>
    <property type="evidence" value="ECO:0007669"/>
    <property type="project" value="TreeGrafter"/>
</dbReference>
<dbReference type="AlphaFoldDB" id="A0A226E5A2"/>
<dbReference type="Pfam" id="PF00096">
    <property type="entry name" value="zf-C2H2"/>
    <property type="match status" value="3"/>
</dbReference>
<proteinExistence type="inferred from homology"/>
<dbReference type="PANTHER" id="PTHR24388">
    <property type="entry name" value="ZINC FINGER PROTEIN"/>
    <property type="match status" value="1"/>
</dbReference>
<keyword evidence="11" id="KW-1185">Reference proteome</keyword>
<evidence type="ECO:0000256" key="2">
    <source>
        <dbReference type="ARBA" id="ARBA00022737"/>
    </source>
</evidence>
<feature type="domain" description="C2H2-type" evidence="9">
    <location>
        <begin position="311"/>
        <end position="338"/>
    </location>
</feature>
<keyword evidence="4" id="KW-0862">Zinc</keyword>
<dbReference type="GO" id="GO:0000981">
    <property type="term" value="F:DNA-binding transcription factor activity, RNA polymerase II-specific"/>
    <property type="evidence" value="ECO:0007669"/>
    <property type="project" value="TreeGrafter"/>
</dbReference>
<dbReference type="InterPro" id="IPR013087">
    <property type="entry name" value="Znf_C2H2_type"/>
</dbReference>
<feature type="region of interest" description="Disordered" evidence="8">
    <location>
        <begin position="391"/>
        <end position="419"/>
    </location>
</feature>
<accession>A0A226E5A2</accession>
<evidence type="ECO:0000256" key="6">
    <source>
        <dbReference type="ARBA" id="ARBA00037948"/>
    </source>
</evidence>
<name>A0A226E5A2_FOLCA</name>
<dbReference type="SMART" id="SM00355">
    <property type="entry name" value="ZnF_C2H2"/>
    <property type="match status" value="6"/>
</dbReference>
<dbReference type="STRING" id="158441.A0A226E5A2"/>
<feature type="compositionally biased region" description="Low complexity" evidence="8">
    <location>
        <begin position="405"/>
        <end position="419"/>
    </location>
</feature>
<keyword evidence="2" id="KW-0677">Repeat</keyword>
<feature type="domain" description="C2H2-type" evidence="9">
    <location>
        <begin position="219"/>
        <end position="242"/>
    </location>
</feature>
<comment type="similarity">
    <text evidence="6">Belongs to the snail C2H2-type zinc-finger protein family.</text>
</comment>
<evidence type="ECO:0000256" key="7">
    <source>
        <dbReference type="PROSITE-ProRule" id="PRU00042"/>
    </source>
</evidence>
<protein>
    <submittedName>
        <fullName evidence="10">Zinc finger protein 16</fullName>
    </submittedName>
</protein>
<keyword evidence="3 7" id="KW-0863">Zinc-finger</keyword>
<dbReference type="OMA" id="MHATAKE"/>
<evidence type="ECO:0000259" key="9">
    <source>
        <dbReference type="PROSITE" id="PS50157"/>
    </source>
</evidence>
<evidence type="ECO:0000256" key="5">
    <source>
        <dbReference type="ARBA" id="ARBA00023242"/>
    </source>
</evidence>
<feature type="domain" description="C2H2-type" evidence="9">
    <location>
        <begin position="283"/>
        <end position="310"/>
    </location>
</feature>
<dbReference type="InterPro" id="IPR036236">
    <property type="entry name" value="Znf_C2H2_sf"/>
</dbReference>
<dbReference type="OrthoDB" id="9411774at2759"/>
<dbReference type="PROSITE" id="PS50157">
    <property type="entry name" value="ZINC_FINGER_C2H2_2"/>
    <property type="match status" value="5"/>
</dbReference>
<dbReference type="EMBL" id="LNIX01000007">
    <property type="protein sequence ID" value="OXA52254.1"/>
    <property type="molecule type" value="Genomic_DNA"/>
</dbReference>
<evidence type="ECO:0000313" key="11">
    <source>
        <dbReference type="Proteomes" id="UP000198287"/>
    </source>
</evidence>
<dbReference type="FunFam" id="3.30.160.60:FF:000303">
    <property type="entry name" value="Zinc finger protein 41"/>
    <property type="match status" value="1"/>
</dbReference>
<dbReference type="GO" id="GO:0008270">
    <property type="term" value="F:zinc ion binding"/>
    <property type="evidence" value="ECO:0007669"/>
    <property type="project" value="UniProtKB-KW"/>
</dbReference>
<keyword evidence="5" id="KW-0539">Nucleus</keyword>
<dbReference type="PROSITE" id="PS00028">
    <property type="entry name" value="ZINC_FINGER_C2H2_1"/>
    <property type="match status" value="3"/>
</dbReference>
<feature type="domain" description="C2H2-type" evidence="9">
    <location>
        <begin position="339"/>
        <end position="364"/>
    </location>
</feature>
<dbReference type="Proteomes" id="UP000198287">
    <property type="component" value="Unassembled WGS sequence"/>
</dbReference>
<keyword evidence="1" id="KW-0479">Metal-binding</keyword>
<dbReference type="InterPro" id="IPR050527">
    <property type="entry name" value="Snail/Krueppel_Znf"/>
</dbReference>
<evidence type="ECO:0000313" key="10">
    <source>
        <dbReference type="EMBL" id="OXA52254.1"/>
    </source>
</evidence>
<evidence type="ECO:0000256" key="1">
    <source>
        <dbReference type="ARBA" id="ARBA00022723"/>
    </source>
</evidence>
<dbReference type="Gene3D" id="3.30.160.60">
    <property type="entry name" value="Classic Zinc Finger"/>
    <property type="match status" value="3"/>
</dbReference>
<reference evidence="10 11" key="1">
    <citation type="submission" date="2015-12" db="EMBL/GenBank/DDBJ databases">
        <title>The genome of Folsomia candida.</title>
        <authorList>
            <person name="Faddeeva A."/>
            <person name="Derks M.F."/>
            <person name="Anvar Y."/>
            <person name="Smit S."/>
            <person name="Van Straalen N."/>
            <person name="Roelofs D."/>
        </authorList>
    </citation>
    <scope>NUCLEOTIDE SEQUENCE [LARGE SCALE GENOMIC DNA]</scope>
    <source>
        <strain evidence="10 11">VU population</strain>
        <tissue evidence="10">Whole body</tissue>
    </source>
</reference>
<dbReference type="SUPFAM" id="SSF57667">
    <property type="entry name" value="beta-beta-alpha zinc fingers"/>
    <property type="match status" value="3"/>
</dbReference>
<comment type="caution">
    <text evidence="10">The sequence shown here is derived from an EMBL/GenBank/DDBJ whole genome shotgun (WGS) entry which is preliminary data.</text>
</comment>
<organism evidence="10 11">
    <name type="scientific">Folsomia candida</name>
    <name type="common">Springtail</name>
    <dbReference type="NCBI Taxonomy" id="158441"/>
    <lineage>
        <taxon>Eukaryota</taxon>
        <taxon>Metazoa</taxon>
        <taxon>Ecdysozoa</taxon>
        <taxon>Arthropoda</taxon>
        <taxon>Hexapoda</taxon>
        <taxon>Collembola</taxon>
        <taxon>Entomobryomorpha</taxon>
        <taxon>Isotomoidea</taxon>
        <taxon>Isotomidae</taxon>
        <taxon>Proisotominae</taxon>
        <taxon>Folsomia</taxon>
    </lineage>
</organism>
<feature type="domain" description="C2H2-type" evidence="9">
    <location>
        <begin position="254"/>
        <end position="277"/>
    </location>
</feature>
<sequence length="419" mass="47582">MEVQSSEELSARCLLCTRTHCPSSNNLAMAGEIGEEMGGSSLVDSQLNTVFVIRNLLQVSSADCTRLVSSHGNPSEWGTFCPQCSTLVRDAQCVAIIIKRSLTKLKCIRKRVINKLLTGSITVSCGTNCEKNSRGSEKRVSKTQKVRHELRNIVHHHNKCKQKKVRGVKSIESEESAIHEKVDISSSDQFFEVQSDNRPRKRARQNLKKGGKPICRESPKCDICSKAFLNKIQLFNHRRVDHQVYELLPKTPTHICDQCGKTFTSSMRLKKHIQIVHQQIFKFTCTNCKMGHADKSSYDRHMLSHTTFKPYICHVCGKGLTRSSDLIRHKRLHTGETPYKCDQYQCSESFTDASKVKKHMKIAHGKPAHLCSCGKKFYTFTQLRLHKIIHDPSHEQNVKRRRRSINSSSNNPIIPSSSI</sequence>
<evidence type="ECO:0000256" key="8">
    <source>
        <dbReference type="SAM" id="MobiDB-lite"/>
    </source>
</evidence>
<dbReference type="PANTHER" id="PTHR24388:SF53">
    <property type="entry name" value="CHORION TRANSCRIPTION FACTOR CF2-RELATED"/>
    <property type="match status" value="1"/>
</dbReference>
<evidence type="ECO:0000256" key="3">
    <source>
        <dbReference type="ARBA" id="ARBA00022771"/>
    </source>
</evidence>
<gene>
    <name evidence="10" type="ORF">Fcan01_13408</name>
</gene>
<evidence type="ECO:0000256" key="4">
    <source>
        <dbReference type="ARBA" id="ARBA00022833"/>
    </source>
</evidence>